<evidence type="ECO:0000313" key="1">
    <source>
        <dbReference type="EMBL" id="MBD1434052.1"/>
    </source>
</evidence>
<dbReference type="Proteomes" id="UP000602759">
    <property type="component" value="Unassembled WGS sequence"/>
</dbReference>
<organism evidence="1 2">
    <name type="scientific">Sphingobacterium micropteri</name>
    <dbReference type="NCBI Taxonomy" id="2763501"/>
    <lineage>
        <taxon>Bacteria</taxon>
        <taxon>Pseudomonadati</taxon>
        <taxon>Bacteroidota</taxon>
        <taxon>Sphingobacteriia</taxon>
        <taxon>Sphingobacteriales</taxon>
        <taxon>Sphingobacteriaceae</taxon>
        <taxon>Sphingobacterium</taxon>
    </lineage>
</organism>
<dbReference type="RefSeq" id="WP_190994984.1">
    <property type="nucleotide sequence ID" value="NZ_JACOIK010000010.1"/>
</dbReference>
<accession>A0ABR7YRY4</accession>
<evidence type="ECO:0000313" key="2">
    <source>
        <dbReference type="Proteomes" id="UP000602759"/>
    </source>
</evidence>
<keyword evidence="2" id="KW-1185">Reference proteome</keyword>
<sequence length="165" mass="18981">MDEGQVDFNSDFTDQIDVVCPRCEKKALVIGASLRVPIMEQEEKVRFCCGSCGYAIKYANTPKMLVYANSNGKPRYSRMVYRNMPIDPFFGFAVWYKVETTQGLLWAYNLEHLSLIEAYIADPLREQNALESKNNSLANRLPKWVSSAKGREYLLRLIARLKLKK</sequence>
<reference evidence="1 2" key="1">
    <citation type="submission" date="2020-08" db="EMBL/GenBank/DDBJ databases">
        <title>Sphingobacterium sp. DN00404 isolated from aquaculture water.</title>
        <authorList>
            <person name="Zhang M."/>
        </authorList>
    </citation>
    <scope>NUCLEOTIDE SEQUENCE [LARGE SCALE GENOMIC DNA]</scope>
    <source>
        <strain evidence="1 2">DN00404</strain>
    </source>
</reference>
<comment type="caution">
    <text evidence="1">The sequence shown here is derived from an EMBL/GenBank/DDBJ whole genome shotgun (WGS) entry which is preliminary data.</text>
</comment>
<name>A0ABR7YRY4_9SPHI</name>
<proteinExistence type="predicted"/>
<gene>
    <name evidence="1" type="ORF">H8B06_14540</name>
</gene>
<protein>
    <submittedName>
        <fullName evidence="1">Uncharacterized protein</fullName>
    </submittedName>
</protein>
<dbReference type="EMBL" id="JACOIK010000010">
    <property type="protein sequence ID" value="MBD1434052.1"/>
    <property type="molecule type" value="Genomic_DNA"/>
</dbReference>